<reference evidence="3 4" key="1">
    <citation type="journal article" date="2016" name="Front. Microbiol.">
        <title>Genomic Resource of Rice Seed Associated Bacteria.</title>
        <authorList>
            <person name="Midha S."/>
            <person name="Bansal K."/>
            <person name="Sharma S."/>
            <person name="Kumar N."/>
            <person name="Patil P.P."/>
            <person name="Chaudhry V."/>
            <person name="Patil P.B."/>
        </authorList>
    </citation>
    <scope>NUCLEOTIDE SEQUENCE [LARGE SCALE GENOMIC DNA]</scope>
    <source>
        <strain evidence="3 4">NS359</strain>
    </source>
</reference>
<dbReference type="SUPFAM" id="SSF53474">
    <property type="entry name" value="alpha/beta-Hydrolases"/>
    <property type="match status" value="1"/>
</dbReference>
<dbReference type="GO" id="GO:0016787">
    <property type="term" value="F:hydrolase activity"/>
    <property type="evidence" value="ECO:0007669"/>
    <property type="project" value="UniProtKB-KW"/>
</dbReference>
<dbReference type="PATRIC" id="fig|465820.4.peg.1305"/>
<dbReference type="Proteomes" id="UP000072763">
    <property type="component" value="Unassembled WGS sequence"/>
</dbReference>
<feature type="domain" description="Dienelactone hydrolase" evidence="2">
    <location>
        <begin position="36"/>
        <end position="253"/>
    </location>
</feature>
<dbReference type="InterPro" id="IPR002925">
    <property type="entry name" value="Dienelactn_hydro"/>
</dbReference>
<proteinExistence type="inferred from homology"/>
<evidence type="ECO:0000256" key="1">
    <source>
        <dbReference type="ARBA" id="ARBA00008645"/>
    </source>
</evidence>
<dbReference type="PANTHER" id="PTHR22946">
    <property type="entry name" value="DIENELACTONE HYDROLASE DOMAIN-CONTAINING PROTEIN-RELATED"/>
    <property type="match status" value="1"/>
</dbReference>
<name>A0A147DUP9_9MICO</name>
<evidence type="ECO:0000313" key="3">
    <source>
        <dbReference type="EMBL" id="KTR54306.1"/>
    </source>
</evidence>
<accession>A0A147DUP9</accession>
<protein>
    <submittedName>
        <fullName evidence="3">Dienelactone hydrolase</fullName>
    </submittedName>
</protein>
<organism evidence="3 4">
    <name type="scientific">Curtobacterium oceanosedimentum</name>
    <dbReference type="NCBI Taxonomy" id="465820"/>
    <lineage>
        <taxon>Bacteria</taxon>
        <taxon>Bacillati</taxon>
        <taxon>Actinomycetota</taxon>
        <taxon>Actinomycetes</taxon>
        <taxon>Micrococcales</taxon>
        <taxon>Microbacteriaceae</taxon>
        <taxon>Curtobacterium</taxon>
    </lineage>
</organism>
<dbReference type="Gene3D" id="3.40.50.1820">
    <property type="entry name" value="alpha/beta hydrolase"/>
    <property type="match status" value="1"/>
</dbReference>
<dbReference type="AlphaFoldDB" id="A0A147DUP9"/>
<keyword evidence="3" id="KW-0378">Hydrolase</keyword>
<sequence>MKTTDDVLSTVPAPAGSDVRVEPVRYDHEGSALLGVLAKDHAVSGPRPAVLVVHDWHGVNEHVEARVTMLARLGYVAFGADVYGEGVRPGDDTAGQVAGSYYQDLPLFRARLTAGLDRLREDPDVDHSRIVVMGYCFGGSGAIELARIGADLVGAVSFHGGLIVHEPSDASAIRAKLLVLTGGADPMVPDTKVAEWQDEMRAVPSVDWQVVTYSGAMHAFAVPGTDAPDHGAQYQERADRRSWQALQVFLAEVFDEEPSVA</sequence>
<dbReference type="InterPro" id="IPR050261">
    <property type="entry name" value="FrsA_esterase"/>
</dbReference>
<dbReference type="Pfam" id="PF01738">
    <property type="entry name" value="DLH"/>
    <property type="match status" value="1"/>
</dbReference>
<dbReference type="OrthoDB" id="3208682at2"/>
<dbReference type="PANTHER" id="PTHR22946:SF0">
    <property type="entry name" value="DIENELACTONE HYDROLASE DOMAIN-CONTAINING PROTEIN"/>
    <property type="match status" value="1"/>
</dbReference>
<evidence type="ECO:0000259" key="2">
    <source>
        <dbReference type="Pfam" id="PF01738"/>
    </source>
</evidence>
<comment type="similarity">
    <text evidence="1">Belongs to the AB hydrolase superfamily.</text>
</comment>
<dbReference type="STRING" id="465820.NS263_14425"/>
<evidence type="ECO:0000313" key="4">
    <source>
        <dbReference type="Proteomes" id="UP000072763"/>
    </source>
</evidence>
<dbReference type="RefSeq" id="WP_058748529.1">
    <property type="nucleotide sequence ID" value="NZ_LDRC01000003.1"/>
</dbReference>
<dbReference type="InterPro" id="IPR029058">
    <property type="entry name" value="AB_hydrolase_fold"/>
</dbReference>
<dbReference type="EMBL" id="LDRC01000003">
    <property type="protein sequence ID" value="KTR54306.1"/>
    <property type="molecule type" value="Genomic_DNA"/>
</dbReference>
<comment type="caution">
    <text evidence="3">The sequence shown here is derived from an EMBL/GenBank/DDBJ whole genome shotgun (WGS) entry which is preliminary data.</text>
</comment>
<gene>
    <name evidence="3" type="ORF">NS359_00370</name>
</gene>